<dbReference type="PANTHER" id="PTHR43031:SF17">
    <property type="entry name" value="SULFURTRANSFERASE YTWF-RELATED"/>
    <property type="match status" value="1"/>
</dbReference>
<dbReference type="Proteomes" id="UP000241209">
    <property type="component" value="Unassembled WGS sequence"/>
</dbReference>
<protein>
    <submittedName>
        <fullName evidence="2">Rhodanese-like domain-containing protein</fullName>
    </submittedName>
</protein>
<dbReference type="STRING" id="1167632.GCA_000286335_01294"/>
<dbReference type="OrthoDB" id="9800872at2"/>
<proteinExistence type="predicted"/>
<evidence type="ECO:0000313" key="3">
    <source>
        <dbReference type="Proteomes" id="UP000241209"/>
    </source>
</evidence>
<gene>
    <name evidence="2" type="ORF">BU072_06830</name>
</gene>
<dbReference type="Pfam" id="PF00581">
    <property type="entry name" value="Rhodanese"/>
    <property type="match status" value="1"/>
</dbReference>
<comment type="caution">
    <text evidence="2">The sequence shown here is derived from an EMBL/GenBank/DDBJ whole genome shotgun (WGS) entry which is preliminary data.</text>
</comment>
<dbReference type="InterPro" id="IPR036873">
    <property type="entry name" value="Rhodanese-like_dom_sf"/>
</dbReference>
<dbReference type="PANTHER" id="PTHR43031">
    <property type="entry name" value="FAD-DEPENDENT OXIDOREDUCTASE"/>
    <property type="match status" value="1"/>
</dbReference>
<dbReference type="RefSeq" id="WP_016911977.1">
    <property type="nucleotide sequence ID" value="NZ_CANQVP010000005.1"/>
</dbReference>
<feature type="domain" description="Rhodanese" evidence="1">
    <location>
        <begin position="15"/>
        <end position="102"/>
    </location>
</feature>
<organism evidence="2 3">
    <name type="scientific">Mammaliicoccus vitulinus</name>
    <dbReference type="NCBI Taxonomy" id="71237"/>
    <lineage>
        <taxon>Bacteria</taxon>
        <taxon>Bacillati</taxon>
        <taxon>Bacillota</taxon>
        <taxon>Bacilli</taxon>
        <taxon>Bacillales</taxon>
        <taxon>Staphylococcaceae</taxon>
        <taxon>Mammaliicoccus</taxon>
    </lineage>
</organism>
<dbReference type="InterPro" id="IPR001763">
    <property type="entry name" value="Rhodanese-like_dom"/>
</dbReference>
<name>A0A2T4PTU8_9STAP</name>
<dbReference type="Gene3D" id="3.40.250.10">
    <property type="entry name" value="Rhodanese-like domain"/>
    <property type="match status" value="1"/>
</dbReference>
<dbReference type="PROSITE" id="PS50206">
    <property type="entry name" value="RHODANESE_3"/>
    <property type="match status" value="1"/>
</dbReference>
<evidence type="ECO:0000259" key="1">
    <source>
        <dbReference type="PROSITE" id="PS50206"/>
    </source>
</evidence>
<dbReference type="InterPro" id="IPR050229">
    <property type="entry name" value="GlpE_sulfurtransferase"/>
</dbReference>
<accession>A0A2T4PTU8</accession>
<sequence length="103" mass="11378">MKEITVTELASKITSNNPINIVDVREDHEVALGMIPGAKHIPMGEIPNELNHFDKNETYYVVCAGGVRSANVVDYLNDHDIDAVNIEGGMNEWGDDGLENKRV</sequence>
<dbReference type="AlphaFoldDB" id="A0A2T4PTU8"/>
<dbReference type="SMART" id="SM00450">
    <property type="entry name" value="RHOD"/>
    <property type="match status" value="1"/>
</dbReference>
<dbReference type="CDD" id="cd00158">
    <property type="entry name" value="RHOD"/>
    <property type="match status" value="1"/>
</dbReference>
<dbReference type="EMBL" id="PZFK01000011">
    <property type="protein sequence ID" value="PTI29733.1"/>
    <property type="molecule type" value="Genomic_DNA"/>
</dbReference>
<reference evidence="2 3" key="1">
    <citation type="journal article" date="2016" name="Front. Microbiol.">
        <title>Comprehensive Phylogenetic Analysis of Bovine Non-aureus Staphylococci Species Based on Whole-Genome Sequencing.</title>
        <authorList>
            <person name="Naushad S."/>
            <person name="Barkema H.W."/>
            <person name="Luby C."/>
            <person name="Condas L.A."/>
            <person name="Nobrega D.B."/>
            <person name="Carson D.A."/>
            <person name="De Buck J."/>
        </authorList>
    </citation>
    <scope>NUCLEOTIDE SEQUENCE [LARGE SCALE GENOMIC DNA]</scope>
    <source>
        <strain evidence="2 3">SNUC 2204</strain>
    </source>
</reference>
<evidence type="ECO:0000313" key="2">
    <source>
        <dbReference type="EMBL" id="PTI29733.1"/>
    </source>
</evidence>
<dbReference type="SUPFAM" id="SSF52821">
    <property type="entry name" value="Rhodanese/Cell cycle control phosphatase"/>
    <property type="match status" value="1"/>
</dbReference>